<evidence type="ECO:0000313" key="2">
    <source>
        <dbReference type="EMBL" id="GID68599.1"/>
    </source>
</evidence>
<evidence type="ECO:0000313" key="3">
    <source>
        <dbReference type="Proteomes" id="UP000619479"/>
    </source>
</evidence>
<evidence type="ECO:0000256" key="1">
    <source>
        <dbReference type="SAM" id="MobiDB-lite"/>
    </source>
</evidence>
<keyword evidence="3" id="KW-1185">Reference proteome</keyword>
<dbReference type="EMBL" id="BOMH01000049">
    <property type="protein sequence ID" value="GID68599.1"/>
    <property type="molecule type" value="Genomic_DNA"/>
</dbReference>
<protein>
    <submittedName>
        <fullName evidence="2">Uncharacterized protein</fullName>
    </submittedName>
</protein>
<gene>
    <name evidence="2" type="ORF">Acy02nite_64800</name>
</gene>
<reference evidence="2" key="1">
    <citation type="submission" date="2021-01" db="EMBL/GenBank/DDBJ databases">
        <title>Whole genome shotgun sequence of Actinoplanes cyaneus NBRC 14990.</title>
        <authorList>
            <person name="Komaki H."/>
            <person name="Tamura T."/>
        </authorList>
    </citation>
    <scope>NUCLEOTIDE SEQUENCE</scope>
    <source>
        <strain evidence="2">NBRC 14990</strain>
    </source>
</reference>
<name>A0A919MAH8_9ACTN</name>
<dbReference type="Proteomes" id="UP000619479">
    <property type="component" value="Unassembled WGS sequence"/>
</dbReference>
<comment type="caution">
    <text evidence="2">The sequence shown here is derived from an EMBL/GenBank/DDBJ whole genome shotgun (WGS) entry which is preliminary data.</text>
</comment>
<sequence length="84" mass="8249">MPGAARFTGMVRSALPPARLSGVVRSKSPFMAAEVSGIVMSGLPAAVRSGWVISGFAGAGGKPGMPLDMGGRTPVGPPLSGGIV</sequence>
<accession>A0A919MAH8</accession>
<dbReference type="AlphaFoldDB" id="A0A919MAH8"/>
<organism evidence="2 3">
    <name type="scientific">Actinoplanes cyaneus</name>
    <dbReference type="NCBI Taxonomy" id="52696"/>
    <lineage>
        <taxon>Bacteria</taxon>
        <taxon>Bacillati</taxon>
        <taxon>Actinomycetota</taxon>
        <taxon>Actinomycetes</taxon>
        <taxon>Micromonosporales</taxon>
        <taxon>Micromonosporaceae</taxon>
        <taxon>Actinoplanes</taxon>
    </lineage>
</organism>
<proteinExistence type="predicted"/>
<feature type="region of interest" description="Disordered" evidence="1">
    <location>
        <begin position="64"/>
        <end position="84"/>
    </location>
</feature>